<keyword evidence="1" id="KW-0812">Transmembrane</keyword>
<dbReference type="RefSeq" id="WP_049993180.1">
    <property type="nucleotide sequence ID" value="NZ_CP031310.1"/>
</dbReference>
<reference evidence="2 3" key="1">
    <citation type="journal article" date="2019" name="Nat. Commun.">
        <title>A new type of DNA phosphorothioation-based antiviral system in archaea.</title>
        <authorList>
            <person name="Xiong L."/>
            <person name="Liu S."/>
            <person name="Chen S."/>
            <person name="Xiao Y."/>
            <person name="Zhu B."/>
            <person name="Gao Y."/>
            <person name="Zhang Y."/>
            <person name="Chen B."/>
            <person name="Luo J."/>
            <person name="Deng Z."/>
            <person name="Chen X."/>
            <person name="Wang L."/>
            <person name="Chen S."/>
        </authorList>
    </citation>
    <scope>NUCLEOTIDE SEQUENCE [LARGE SCALE GENOMIC DNA]</scope>
    <source>
        <strain evidence="2 3">CBA1105</strain>
    </source>
</reference>
<evidence type="ECO:0000313" key="3">
    <source>
        <dbReference type="Proteomes" id="UP000296706"/>
    </source>
</evidence>
<feature type="transmembrane region" description="Helical" evidence="1">
    <location>
        <begin position="30"/>
        <end position="48"/>
    </location>
</feature>
<gene>
    <name evidence="2" type="ORF">DV733_00160</name>
</gene>
<dbReference type="EMBL" id="CP031310">
    <property type="protein sequence ID" value="QCC49733.1"/>
    <property type="molecule type" value="Genomic_DNA"/>
</dbReference>
<accession>A0A4D6H7G2</accession>
<dbReference type="Proteomes" id="UP000296706">
    <property type="component" value="Chromosome"/>
</dbReference>
<protein>
    <submittedName>
        <fullName evidence="2">Uncharacterized protein</fullName>
    </submittedName>
</protein>
<dbReference type="GeneID" id="39846237"/>
<organism evidence="2 3">
    <name type="scientific">Halapricum salinum</name>
    <dbReference type="NCBI Taxonomy" id="1457250"/>
    <lineage>
        <taxon>Archaea</taxon>
        <taxon>Methanobacteriati</taxon>
        <taxon>Methanobacteriota</taxon>
        <taxon>Stenosarchaea group</taxon>
        <taxon>Halobacteria</taxon>
        <taxon>Halobacteriales</taxon>
        <taxon>Haloarculaceae</taxon>
        <taxon>Halapricum</taxon>
    </lineage>
</organism>
<evidence type="ECO:0000256" key="1">
    <source>
        <dbReference type="SAM" id="Phobius"/>
    </source>
</evidence>
<sequence>MEWPSGYILGIEAIVCFGAAVALSSGSDPLGVLSLTFLALVGLVILWFQLRRGAERARAQQRLDS</sequence>
<keyword evidence="3" id="KW-1185">Reference proteome</keyword>
<feature type="transmembrane region" description="Helical" evidence="1">
    <location>
        <begin position="7"/>
        <end position="24"/>
    </location>
</feature>
<proteinExistence type="predicted"/>
<name>A0A4D6H7G2_9EURY</name>
<keyword evidence="1" id="KW-1133">Transmembrane helix</keyword>
<dbReference type="AlphaFoldDB" id="A0A4D6H7G2"/>
<evidence type="ECO:0000313" key="2">
    <source>
        <dbReference type="EMBL" id="QCC49733.1"/>
    </source>
</evidence>
<keyword evidence="1" id="KW-0472">Membrane</keyword>
<dbReference type="KEGG" id="hsn:DV733_00160"/>